<reference evidence="1 2" key="1">
    <citation type="submission" date="2014-02" db="EMBL/GenBank/DDBJ databases">
        <title>Single nucleus genome sequencing reveals high similarity among nuclei of an endomycorrhizal fungus.</title>
        <authorList>
            <person name="Lin K."/>
            <person name="Geurts R."/>
            <person name="Zhang Z."/>
            <person name="Limpens E."/>
            <person name="Saunders D.G."/>
            <person name="Mu D."/>
            <person name="Pang E."/>
            <person name="Cao H."/>
            <person name="Cha H."/>
            <person name="Lin T."/>
            <person name="Zhou Q."/>
            <person name="Shang Y."/>
            <person name="Li Y."/>
            <person name="Ivanov S."/>
            <person name="Sharma T."/>
            <person name="Velzen R.V."/>
            <person name="Ruijter N.D."/>
            <person name="Aanen D.K."/>
            <person name="Win J."/>
            <person name="Kamoun S."/>
            <person name="Bisseling T."/>
            <person name="Huang S."/>
        </authorList>
    </citation>
    <scope>NUCLEOTIDE SEQUENCE [LARGE SCALE GENOMIC DNA]</scope>
    <source>
        <strain evidence="2">DAOM197198w</strain>
    </source>
</reference>
<evidence type="ECO:0000313" key="2">
    <source>
        <dbReference type="Proteomes" id="UP000022910"/>
    </source>
</evidence>
<sequence length="69" mass="8156">MMNLDKIMHTRHTQRSMNEKPTIMSLRFCKYDGFSGLEITLYRILRATVLPLCTVPYKKELPFSTDFII</sequence>
<dbReference type="HOGENOM" id="CLU_2777295_0_0_1"/>
<dbReference type="AlphaFoldDB" id="A0A015I997"/>
<gene>
    <name evidence="1" type="ORF">RirG_240950</name>
</gene>
<protein>
    <submittedName>
        <fullName evidence="1">Uncharacterized protein</fullName>
    </submittedName>
</protein>
<evidence type="ECO:0000313" key="1">
    <source>
        <dbReference type="EMBL" id="EXX53762.1"/>
    </source>
</evidence>
<dbReference type="Proteomes" id="UP000022910">
    <property type="component" value="Unassembled WGS sequence"/>
</dbReference>
<proteinExistence type="predicted"/>
<comment type="caution">
    <text evidence="1">The sequence shown here is derived from an EMBL/GenBank/DDBJ whole genome shotgun (WGS) entry which is preliminary data.</text>
</comment>
<organism evidence="1 2">
    <name type="scientific">Rhizophagus irregularis (strain DAOM 197198w)</name>
    <name type="common">Glomus intraradices</name>
    <dbReference type="NCBI Taxonomy" id="1432141"/>
    <lineage>
        <taxon>Eukaryota</taxon>
        <taxon>Fungi</taxon>
        <taxon>Fungi incertae sedis</taxon>
        <taxon>Mucoromycota</taxon>
        <taxon>Glomeromycotina</taxon>
        <taxon>Glomeromycetes</taxon>
        <taxon>Glomerales</taxon>
        <taxon>Glomeraceae</taxon>
        <taxon>Rhizophagus</taxon>
    </lineage>
</organism>
<name>A0A015I997_RHIIW</name>
<accession>A0A015I997</accession>
<dbReference type="EMBL" id="JEMT01028771">
    <property type="protein sequence ID" value="EXX53762.1"/>
    <property type="molecule type" value="Genomic_DNA"/>
</dbReference>
<keyword evidence="2" id="KW-1185">Reference proteome</keyword>